<accession>Q7UX26</accession>
<dbReference type="SUPFAM" id="SSF53155">
    <property type="entry name" value="Methylated DNA-protein cysteine methyltransferase domain"/>
    <property type="match status" value="1"/>
</dbReference>
<evidence type="ECO:0000313" key="11">
    <source>
        <dbReference type="EMBL" id="CAD72186.1"/>
    </source>
</evidence>
<comment type="catalytic activity">
    <reaction evidence="1">
        <text>a 4-O-methyl-thymidine in DNA + L-cysteinyl-[protein] = a thymidine in DNA + S-methyl-L-cysteinyl-[protein]</text>
        <dbReference type="Rhea" id="RHEA:53428"/>
        <dbReference type="Rhea" id="RHEA-COMP:10131"/>
        <dbReference type="Rhea" id="RHEA-COMP:10132"/>
        <dbReference type="Rhea" id="RHEA-COMP:13555"/>
        <dbReference type="Rhea" id="RHEA-COMP:13556"/>
        <dbReference type="ChEBI" id="CHEBI:29950"/>
        <dbReference type="ChEBI" id="CHEBI:82612"/>
        <dbReference type="ChEBI" id="CHEBI:137386"/>
        <dbReference type="ChEBI" id="CHEBI:137387"/>
        <dbReference type="EC" id="2.1.1.63"/>
    </reaction>
</comment>
<keyword evidence="7" id="KW-0234">DNA repair</keyword>
<dbReference type="EMBL" id="BX294135">
    <property type="protein sequence ID" value="CAD72186.1"/>
    <property type="molecule type" value="Genomic_DNA"/>
</dbReference>
<dbReference type="GO" id="GO:0003908">
    <property type="term" value="F:methylated-DNA-[protein]-cysteine S-methyltransferase activity"/>
    <property type="evidence" value="ECO:0007669"/>
    <property type="project" value="UniProtKB-EC"/>
</dbReference>
<evidence type="ECO:0000256" key="1">
    <source>
        <dbReference type="ARBA" id="ARBA00001286"/>
    </source>
</evidence>
<keyword evidence="5 11" id="KW-0808">Transferase</keyword>
<protein>
    <recommendedName>
        <fullName evidence="3">methylated-DNA--[protein]-cysteine S-methyltransferase</fullName>
        <ecNumber evidence="3">2.1.1.63</ecNumber>
    </recommendedName>
</protein>
<dbReference type="GO" id="GO:0032259">
    <property type="term" value="P:methylation"/>
    <property type="evidence" value="ECO:0007669"/>
    <property type="project" value="UniProtKB-KW"/>
</dbReference>
<comment type="similarity">
    <text evidence="2">Belongs to the MGMT family.</text>
</comment>
<proteinExistence type="inferred from homology"/>
<dbReference type="CDD" id="cd06445">
    <property type="entry name" value="ATase"/>
    <property type="match status" value="1"/>
</dbReference>
<feature type="region of interest" description="Disordered" evidence="9">
    <location>
        <begin position="1"/>
        <end position="23"/>
    </location>
</feature>
<sequence length="238" mass="25908">MSPKNSHSILSAPAFQKRSMSRPPKQSESILHFATDVCPLGNVLIARVCEGDSAKGICFLSLGDDPSSQLSELADAFPNHELVESSDHSQTELVAIRQFIEQPAQPPVFRLDLRGTPFQKRVWKGLMQTSPGETITYRELAQQIGSPGSSRAVGAACGQNKIALAVPCHRAVRSDGKDSGFRWGLERKRELLKRERAIGEPGVSSDFSQPQLFGFDSPVPKPKCSAHSCSTPPKQTQS</sequence>
<evidence type="ECO:0000256" key="9">
    <source>
        <dbReference type="SAM" id="MobiDB-lite"/>
    </source>
</evidence>
<feature type="region of interest" description="Disordered" evidence="9">
    <location>
        <begin position="197"/>
        <end position="238"/>
    </location>
</feature>
<feature type="domain" description="Methylated-DNA-[protein]-cysteine S-methyltransferase DNA binding" evidence="10">
    <location>
        <begin position="117"/>
        <end position="196"/>
    </location>
</feature>
<organism evidence="11 12">
    <name type="scientific">Rhodopirellula baltica (strain DSM 10527 / NCIMB 13988 / SH1)</name>
    <dbReference type="NCBI Taxonomy" id="243090"/>
    <lineage>
        <taxon>Bacteria</taxon>
        <taxon>Pseudomonadati</taxon>
        <taxon>Planctomycetota</taxon>
        <taxon>Planctomycetia</taxon>
        <taxon>Pirellulales</taxon>
        <taxon>Pirellulaceae</taxon>
        <taxon>Rhodopirellula</taxon>
    </lineage>
</organism>
<dbReference type="Pfam" id="PF01035">
    <property type="entry name" value="DNA_binding_1"/>
    <property type="match status" value="1"/>
</dbReference>
<dbReference type="EnsemblBacteria" id="CAD72186">
    <property type="protein sequence ID" value="CAD72186"/>
    <property type="gene ID" value="RB1606"/>
</dbReference>
<dbReference type="OrthoDB" id="9783680at2"/>
<dbReference type="HOGENOM" id="CLU_000445_52_2_0"/>
<dbReference type="AlphaFoldDB" id="Q7UX26"/>
<comment type="catalytic activity">
    <reaction evidence="8">
        <text>a 6-O-methyl-2'-deoxyguanosine in DNA + L-cysteinyl-[protein] = S-methyl-L-cysteinyl-[protein] + a 2'-deoxyguanosine in DNA</text>
        <dbReference type="Rhea" id="RHEA:24000"/>
        <dbReference type="Rhea" id="RHEA-COMP:10131"/>
        <dbReference type="Rhea" id="RHEA-COMP:10132"/>
        <dbReference type="Rhea" id="RHEA-COMP:11367"/>
        <dbReference type="Rhea" id="RHEA-COMP:11368"/>
        <dbReference type="ChEBI" id="CHEBI:29950"/>
        <dbReference type="ChEBI" id="CHEBI:82612"/>
        <dbReference type="ChEBI" id="CHEBI:85445"/>
        <dbReference type="ChEBI" id="CHEBI:85448"/>
        <dbReference type="EC" id="2.1.1.63"/>
    </reaction>
</comment>
<feature type="compositionally biased region" description="Polar residues" evidence="9">
    <location>
        <begin position="227"/>
        <end position="238"/>
    </location>
</feature>
<dbReference type="PATRIC" id="fig|243090.15.peg.750"/>
<dbReference type="InterPro" id="IPR036631">
    <property type="entry name" value="MGMT_N_sf"/>
</dbReference>
<dbReference type="SUPFAM" id="SSF46767">
    <property type="entry name" value="Methylated DNA-protein cysteine methyltransferase, C-terminal domain"/>
    <property type="match status" value="1"/>
</dbReference>
<dbReference type="InterPro" id="IPR036217">
    <property type="entry name" value="MethylDNA_cys_MeTrfase_DNAb"/>
</dbReference>
<dbReference type="Gene3D" id="1.10.10.10">
    <property type="entry name" value="Winged helix-like DNA-binding domain superfamily/Winged helix DNA-binding domain"/>
    <property type="match status" value="1"/>
</dbReference>
<dbReference type="STRING" id="243090.RB1606"/>
<dbReference type="PANTHER" id="PTHR10815:SF5">
    <property type="entry name" value="METHYLATED-DNA--PROTEIN-CYSTEINE METHYLTRANSFERASE"/>
    <property type="match status" value="1"/>
</dbReference>
<dbReference type="NCBIfam" id="TIGR00589">
    <property type="entry name" value="ogt"/>
    <property type="match status" value="1"/>
</dbReference>
<reference evidence="11 12" key="1">
    <citation type="journal article" date="2003" name="Proc. Natl. Acad. Sci. U.S.A.">
        <title>Complete genome sequence of the marine planctomycete Pirellula sp. strain 1.</title>
        <authorList>
            <person name="Gloeckner F.O."/>
            <person name="Kube M."/>
            <person name="Bauer M."/>
            <person name="Teeling H."/>
            <person name="Lombardot T."/>
            <person name="Ludwig W."/>
            <person name="Gade D."/>
            <person name="Beck A."/>
            <person name="Borzym K."/>
            <person name="Heitmann K."/>
            <person name="Rabus R."/>
            <person name="Schlesner H."/>
            <person name="Amann R."/>
            <person name="Reinhardt R."/>
        </authorList>
    </citation>
    <scope>NUCLEOTIDE SEQUENCE [LARGE SCALE GENOMIC DNA]</scope>
    <source>
        <strain evidence="12">DSM 10527 / NCIMB 13988 / SH1</strain>
    </source>
</reference>
<evidence type="ECO:0000256" key="2">
    <source>
        <dbReference type="ARBA" id="ARBA00008711"/>
    </source>
</evidence>
<dbReference type="InterPro" id="IPR036388">
    <property type="entry name" value="WH-like_DNA-bd_sf"/>
</dbReference>
<evidence type="ECO:0000256" key="4">
    <source>
        <dbReference type="ARBA" id="ARBA00022603"/>
    </source>
</evidence>
<dbReference type="Gene3D" id="3.30.160.70">
    <property type="entry name" value="Methylated DNA-protein cysteine methyltransferase domain"/>
    <property type="match status" value="1"/>
</dbReference>
<dbReference type="Proteomes" id="UP000001025">
    <property type="component" value="Chromosome"/>
</dbReference>
<evidence type="ECO:0000256" key="3">
    <source>
        <dbReference type="ARBA" id="ARBA00011918"/>
    </source>
</evidence>
<keyword evidence="6" id="KW-0227">DNA damage</keyword>
<name>Q7UX26_RHOBA</name>
<dbReference type="EC" id="2.1.1.63" evidence="3"/>
<dbReference type="InParanoid" id="Q7UX26"/>
<dbReference type="eggNOG" id="COG0350">
    <property type="taxonomic scope" value="Bacteria"/>
</dbReference>
<dbReference type="PANTHER" id="PTHR10815">
    <property type="entry name" value="METHYLATED-DNA--PROTEIN-CYSTEINE METHYLTRANSFERASE"/>
    <property type="match status" value="1"/>
</dbReference>
<keyword evidence="12" id="KW-1185">Reference proteome</keyword>
<dbReference type="KEGG" id="rba:RB1606"/>
<evidence type="ECO:0000313" key="12">
    <source>
        <dbReference type="Proteomes" id="UP000001025"/>
    </source>
</evidence>
<dbReference type="InterPro" id="IPR014048">
    <property type="entry name" value="MethylDNA_cys_MeTrfase_DNA-bd"/>
</dbReference>
<evidence type="ECO:0000256" key="5">
    <source>
        <dbReference type="ARBA" id="ARBA00022679"/>
    </source>
</evidence>
<gene>
    <name evidence="11" type="ordered locus">RB1606</name>
</gene>
<dbReference type="FunFam" id="1.10.10.10:FF:000214">
    <property type="entry name" value="Methylated-DNA--protein-cysteine methyltransferase"/>
    <property type="match status" value="1"/>
</dbReference>
<evidence type="ECO:0000256" key="6">
    <source>
        <dbReference type="ARBA" id="ARBA00022763"/>
    </source>
</evidence>
<evidence type="ECO:0000259" key="10">
    <source>
        <dbReference type="Pfam" id="PF01035"/>
    </source>
</evidence>
<keyword evidence="4 11" id="KW-0489">Methyltransferase</keyword>
<evidence type="ECO:0000256" key="7">
    <source>
        <dbReference type="ARBA" id="ARBA00023204"/>
    </source>
</evidence>
<evidence type="ECO:0000256" key="8">
    <source>
        <dbReference type="ARBA" id="ARBA00049348"/>
    </source>
</evidence>
<dbReference type="GO" id="GO:0006281">
    <property type="term" value="P:DNA repair"/>
    <property type="evidence" value="ECO:0007669"/>
    <property type="project" value="UniProtKB-KW"/>
</dbReference>